<dbReference type="AlphaFoldDB" id="A0A8J3ZJB6"/>
<organism evidence="2 3">
    <name type="scientific">Virgisporangium aurantiacum</name>
    <dbReference type="NCBI Taxonomy" id="175570"/>
    <lineage>
        <taxon>Bacteria</taxon>
        <taxon>Bacillati</taxon>
        <taxon>Actinomycetota</taxon>
        <taxon>Actinomycetes</taxon>
        <taxon>Micromonosporales</taxon>
        <taxon>Micromonosporaceae</taxon>
        <taxon>Virgisporangium</taxon>
    </lineage>
</organism>
<dbReference type="Proteomes" id="UP000612585">
    <property type="component" value="Unassembled WGS sequence"/>
</dbReference>
<feature type="transmembrane region" description="Helical" evidence="1">
    <location>
        <begin position="57"/>
        <end position="80"/>
    </location>
</feature>
<evidence type="ECO:0000313" key="2">
    <source>
        <dbReference type="EMBL" id="GIJ64934.1"/>
    </source>
</evidence>
<protein>
    <submittedName>
        <fullName evidence="2">Uncharacterized protein</fullName>
    </submittedName>
</protein>
<keyword evidence="1" id="KW-1133">Transmembrane helix</keyword>
<feature type="transmembrane region" description="Helical" evidence="1">
    <location>
        <begin position="30"/>
        <end position="50"/>
    </location>
</feature>
<accession>A0A8J3ZJB6</accession>
<evidence type="ECO:0000256" key="1">
    <source>
        <dbReference type="SAM" id="Phobius"/>
    </source>
</evidence>
<proteinExistence type="predicted"/>
<keyword evidence="1" id="KW-0812">Transmembrane</keyword>
<keyword evidence="1" id="KW-0472">Membrane</keyword>
<comment type="caution">
    <text evidence="2">The sequence shown here is derived from an EMBL/GenBank/DDBJ whole genome shotgun (WGS) entry which is preliminary data.</text>
</comment>
<feature type="transmembrane region" description="Helical" evidence="1">
    <location>
        <begin position="117"/>
        <end position="150"/>
    </location>
</feature>
<gene>
    <name evidence="2" type="ORF">Vau01_124500</name>
</gene>
<sequence length="165" mass="18042">MTVESGGVHAMSTEDGRVAALESFKDWSNYLLVTTVAAAGWIASDNVTFWSTPLKSAALWSLGVSIVFGILALALVPLVAQQMQDSDQSIYHVRVCFKIFTRQCHAYLTQACRPQHVTFIVGIAFFCLGTVQWPWLGLLIGAIAAAFGWFSKPTKTERNEPPTSS</sequence>
<evidence type="ECO:0000313" key="3">
    <source>
        <dbReference type="Proteomes" id="UP000612585"/>
    </source>
</evidence>
<name>A0A8J3ZJB6_9ACTN</name>
<reference evidence="2" key="1">
    <citation type="submission" date="2021-01" db="EMBL/GenBank/DDBJ databases">
        <title>Whole genome shotgun sequence of Virgisporangium aurantiacum NBRC 16421.</title>
        <authorList>
            <person name="Komaki H."/>
            <person name="Tamura T."/>
        </authorList>
    </citation>
    <scope>NUCLEOTIDE SEQUENCE</scope>
    <source>
        <strain evidence="2">NBRC 16421</strain>
    </source>
</reference>
<dbReference type="EMBL" id="BOPG01000140">
    <property type="protein sequence ID" value="GIJ64934.1"/>
    <property type="molecule type" value="Genomic_DNA"/>
</dbReference>
<keyword evidence="3" id="KW-1185">Reference proteome</keyword>